<evidence type="ECO:0000259" key="6">
    <source>
        <dbReference type="Pfam" id="PF07298"/>
    </source>
</evidence>
<dbReference type="STRING" id="282199.GCA_001049735_01877"/>
<evidence type="ECO:0000256" key="1">
    <source>
        <dbReference type="ARBA" id="ARBA00004141"/>
    </source>
</evidence>
<gene>
    <name evidence="7" type="ORF">NIG5292_01878</name>
</gene>
<keyword evidence="4 5" id="KW-0472">Membrane</keyword>
<dbReference type="InterPro" id="IPR009915">
    <property type="entry name" value="NnrU_dom"/>
</dbReference>
<reference evidence="7 8" key="1">
    <citation type="submission" date="2015-04" db="EMBL/GenBank/DDBJ databases">
        <authorList>
            <person name="Syromyatnikov M.Y."/>
            <person name="Popov V.N."/>
        </authorList>
    </citation>
    <scope>NUCLEOTIDE SEQUENCE [LARGE SCALE GENOMIC DNA]</scope>
    <source>
        <strain evidence="7 8">CECT 5292</strain>
    </source>
</reference>
<evidence type="ECO:0000313" key="7">
    <source>
        <dbReference type="EMBL" id="CRK75823.1"/>
    </source>
</evidence>
<dbReference type="Proteomes" id="UP000048949">
    <property type="component" value="Unassembled WGS sequence"/>
</dbReference>
<dbReference type="EMBL" id="CVQV01000009">
    <property type="protein sequence ID" value="CRK75823.1"/>
    <property type="molecule type" value="Genomic_DNA"/>
</dbReference>
<proteinExistence type="predicted"/>
<keyword evidence="3 5" id="KW-1133">Transmembrane helix</keyword>
<feature type="transmembrane region" description="Helical" evidence="5">
    <location>
        <begin position="33"/>
        <end position="53"/>
    </location>
</feature>
<feature type="transmembrane region" description="Helical" evidence="5">
    <location>
        <begin position="65"/>
        <end position="86"/>
    </location>
</feature>
<dbReference type="Pfam" id="PF07298">
    <property type="entry name" value="NnrU"/>
    <property type="match status" value="1"/>
</dbReference>
<keyword evidence="8" id="KW-1185">Reference proteome</keyword>
<dbReference type="OrthoDB" id="5293641at2"/>
<evidence type="ECO:0000256" key="4">
    <source>
        <dbReference type="ARBA" id="ARBA00023136"/>
    </source>
</evidence>
<dbReference type="RefSeq" id="WP_048599240.1">
    <property type="nucleotide sequence ID" value="NZ_CVPC01000009.1"/>
</dbReference>
<name>A0A0U1NMV7_9RHOB</name>
<comment type="subcellular location">
    <subcellularLocation>
        <location evidence="1">Membrane</location>
        <topology evidence="1">Multi-pass membrane protein</topology>
    </subcellularLocation>
</comment>
<evidence type="ECO:0000256" key="3">
    <source>
        <dbReference type="ARBA" id="ARBA00022989"/>
    </source>
</evidence>
<dbReference type="AlphaFoldDB" id="A0A0U1NMV7"/>
<evidence type="ECO:0000313" key="8">
    <source>
        <dbReference type="Proteomes" id="UP000048949"/>
    </source>
</evidence>
<organism evidence="7 8">
    <name type="scientific">Nereida ignava</name>
    <dbReference type="NCBI Taxonomy" id="282199"/>
    <lineage>
        <taxon>Bacteria</taxon>
        <taxon>Pseudomonadati</taxon>
        <taxon>Pseudomonadota</taxon>
        <taxon>Alphaproteobacteria</taxon>
        <taxon>Rhodobacterales</taxon>
        <taxon>Roseobacteraceae</taxon>
        <taxon>Nereida</taxon>
    </lineage>
</organism>
<sequence>MGLLIAGVILWSAAHFFKGLAPAARAGLGDRGRLLVTAALGASLLMMIFGYRMADFIPVYTPPEWARGVNNLAMIAAFYVFGASAAKPAKVWLGTKLRHPQLAAVAIWAVAHLLVNGDAASLVLFGGLLAWAFGAMALINRAEGPWDVPAQAPVKKEITLIVIAVVLYSLVAAIHIWLGVNPFV</sequence>
<feature type="transmembrane region" description="Helical" evidence="5">
    <location>
        <begin position="106"/>
        <end position="139"/>
    </location>
</feature>
<evidence type="ECO:0000256" key="2">
    <source>
        <dbReference type="ARBA" id="ARBA00022692"/>
    </source>
</evidence>
<accession>A0A0U1NMV7</accession>
<feature type="transmembrane region" description="Helical" evidence="5">
    <location>
        <begin position="160"/>
        <end position="180"/>
    </location>
</feature>
<dbReference type="GO" id="GO:0016020">
    <property type="term" value="C:membrane"/>
    <property type="evidence" value="ECO:0007669"/>
    <property type="project" value="UniProtKB-SubCell"/>
</dbReference>
<evidence type="ECO:0000256" key="5">
    <source>
        <dbReference type="SAM" id="Phobius"/>
    </source>
</evidence>
<feature type="domain" description="NnrU" evidence="6">
    <location>
        <begin position="3"/>
        <end position="182"/>
    </location>
</feature>
<protein>
    <submittedName>
        <fullName evidence="7">Putative membrane protein</fullName>
    </submittedName>
</protein>
<keyword evidence="2 5" id="KW-0812">Transmembrane</keyword>